<dbReference type="Gene3D" id="1.10.600.10">
    <property type="entry name" value="Farnesyl Diphosphate Synthase"/>
    <property type="match status" value="1"/>
</dbReference>
<evidence type="ECO:0000313" key="7">
    <source>
        <dbReference type="EMBL" id="CDN30976.1"/>
    </source>
</evidence>
<comment type="cofactor">
    <cofactor evidence="1">
        <name>Mg(2+)</name>
        <dbReference type="ChEBI" id="CHEBI:18420"/>
    </cofactor>
</comment>
<dbReference type="InterPro" id="IPR000092">
    <property type="entry name" value="Polyprenyl_synt"/>
</dbReference>
<dbReference type="SUPFAM" id="SSF48576">
    <property type="entry name" value="Terpenoid synthases"/>
    <property type="match status" value="1"/>
</dbReference>
<keyword evidence="8" id="KW-1185">Reference proteome</keyword>
<dbReference type="STRING" id="1433126.BN938_0876"/>
<dbReference type="InterPro" id="IPR008949">
    <property type="entry name" value="Isoprenoid_synthase_dom_sf"/>
</dbReference>
<dbReference type="GO" id="GO:0008299">
    <property type="term" value="P:isoprenoid biosynthetic process"/>
    <property type="evidence" value="ECO:0007669"/>
    <property type="project" value="InterPro"/>
</dbReference>
<evidence type="ECO:0000256" key="5">
    <source>
        <dbReference type="ARBA" id="ARBA00022842"/>
    </source>
</evidence>
<dbReference type="eggNOG" id="COG0142">
    <property type="taxonomic scope" value="Bacteria"/>
</dbReference>
<organism evidence="7 8">
    <name type="scientific">Mucinivorans hirudinis</name>
    <dbReference type="NCBI Taxonomy" id="1433126"/>
    <lineage>
        <taxon>Bacteria</taxon>
        <taxon>Pseudomonadati</taxon>
        <taxon>Bacteroidota</taxon>
        <taxon>Bacteroidia</taxon>
        <taxon>Bacteroidales</taxon>
        <taxon>Rikenellaceae</taxon>
        <taxon>Mucinivorans</taxon>
    </lineage>
</organism>
<protein>
    <submittedName>
        <fullName evidence="7">Octaprenyl diphosphate synthase</fullName>
        <ecNumber evidence="7">2.5.1.90</ecNumber>
    </submittedName>
</protein>
<keyword evidence="4" id="KW-0479">Metal-binding</keyword>
<dbReference type="Proteomes" id="UP000027616">
    <property type="component" value="Chromosome I"/>
</dbReference>
<name>A0A060R706_9BACT</name>
<evidence type="ECO:0000256" key="4">
    <source>
        <dbReference type="ARBA" id="ARBA00022723"/>
    </source>
</evidence>
<dbReference type="Pfam" id="PF00348">
    <property type="entry name" value="polyprenyl_synt"/>
    <property type="match status" value="1"/>
</dbReference>
<sequence>MLEEVVANLLVPSGKQMRPLLVLLTAKLHGEVNEKSYAAAMLFEMLHWATLIHDDVVDEAYMRRGELTLGAMMRSKSAVLVGDFLFTRGLAVAARAENYQAITSATRCIEMVVDGELMQSRNAARLTTTREDYYEIIKLKTAVVLASCAQVGAASVGATEKQVESMYRLGELLGCAFQIQDDILDLTDTNTGKTKYNDLQERKITLPLIFAMEKEGRSEALKQLRRAAHSQKSINWLIAFIKRNEGIEKARKELNDKHREAMEIIRSYPESAVRESLIKFADYVVLRKK</sequence>
<dbReference type="PROSITE" id="PS00723">
    <property type="entry name" value="POLYPRENYL_SYNTHASE_1"/>
    <property type="match status" value="1"/>
</dbReference>
<dbReference type="HOGENOM" id="CLU_014015_2_0_10"/>
<dbReference type="KEGG" id="rbc:BN938_0876"/>
<evidence type="ECO:0000256" key="2">
    <source>
        <dbReference type="ARBA" id="ARBA00006706"/>
    </source>
</evidence>
<keyword evidence="3 6" id="KW-0808">Transferase</keyword>
<evidence type="ECO:0000313" key="8">
    <source>
        <dbReference type="Proteomes" id="UP000027616"/>
    </source>
</evidence>
<comment type="similarity">
    <text evidence="2 6">Belongs to the FPP/GGPP synthase family.</text>
</comment>
<evidence type="ECO:0000256" key="1">
    <source>
        <dbReference type="ARBA" id="ARBA00001946"/>
    </source>
</evidence>
<dbReference type="CDD" id="cd00685">
    <property type="entry name" value="Trans_IPPS_HT"/>
    <property type="match status" value="1"/>
</dbReference>
<keyword evidence="5" id="KW-0460">Magnesium</keyword>
<dbReference type="SFLD" id="SFLDS00005">
    <property type="entry name" value="Isoprenoid_Synthase_Type_I"/>
    <property type="match status" value="1"/>
</dbReference>
<evidence type="ECO:0000256" key="3">
    <source>
        <dbReference type="ARBA" id="ARBA00022679"/>
    </source>
</evidence>
<dbReference type="GO" id="GO:0106350">
    <property type="term" value="F:all-trans-octaprenyl-diphosphate synthase activity"/>
    <property type="evidence" value="ECO:0007669"/>
    <property type="project" value="UniProtKB-EC"/>
</dbReference>
<dbReference type="GO" id="GO:0046872">
    <property type="term" value="F:metal ion binding"/>
    <property type="evidence" value="ECO:0007669"/>
    <property type="project" value="UniProtKB-KW"/>
</dbReference>
<dbReference type="InterPro" id="IPR033749">
    <property type="entry name" value="Polyprenyl_synt_CS"/>
</dbReference>
<proteinExistence type="inferred from homology"/>
<gene>
    <name evidence="7" type="ORF">BN938_0876</name>
</gene>
<dbReference type="PANTHER" id="PTHR12001">
    <property type="entry name" value="GERANYLGERANYL PYROPHOSPHATE SYNTHASE"/>
    <property type="match status" value="1"/>
</dbReference>
<dbReference type="AlphaFoldDB" id="A0A060R706"/>
<dbReference type="PANTHER" id="PTHR12001:SF69">
    <property type="entry name" value="ALL TRANS-POLYPRENYL-DIPHOSPHATE SYNTHASE PDSS1"/>
    <property type="match status" value="1"/>
</dbReference>
<accession>A0A060R706</accession>
<dbReference type="PROSITE" id="PS00444">
    <property type="entry name" value="POLYPRENYL_SYNTHASE_2"/>
    <property type="match status" value="1"/>
</dbReference>
<dbReference type="EC" id="2.5.1.90" evidence="7"/>
<reference evidence="7 8" key="1">
    <citation type="journal article" date="2015" name="Genome Announc.">
        <title>Complete Genome Sequence of the Novel Leech Symbiont Mucinivorans hirudinis M3T.</title>
        <authorList>
            <person name="Nelson M.C."/>
            <person name="Bomar L."/>
            <person name="Graf J."/>
        </authorList>
    </citation>
    <scope>NUCLEOTIDE SEQUENCE [LARGE SCALE GENOMIC DNA]</scope>
    <source>
        <strain evidence="8">M3</strain>
    </source>
</reference>
<dbReference type="EMBL" id="HG934468">
    <property type="protein sequence ID" value="CDN30976.1"/>
    <property type="molecule type" value="Genomic_DNA"/>
</dbReference>
<evidence type="ECO:0000256" key="6">
    <source>
        <dbReference type="RuleBase" id="RU004466"/>
    </source>
</evidence>